<evidence type="ECO:0008006" key="3">
    <source>
        <dbReference type="Google" id="ProtNLM"/>
    </source>
</evidence>
<evidence type="ECO:0000313" key="1">
    <source>
        <dbReference type="EMBL" id="WAU01501.1"/>
    </source>
</evidence>
<accession>A0ABY7IRH3</accession>
<sequence>MLDDAERRLRERFAAYLPEKETQLVAADQWPFGASSFSASTTAAVWRTVPS</sequence>
<dbReference type="GeneID" id="301337300"/>
<protein>
    <recommendedName>
        <fullName evidence="3">Transposase</fullName>
    </recommendedName>
</protein>
<evidence type="ECO:0000313" key="2">
    <source>
        <dbReference type="Proteomes" id="UP001210609"/>
    </source>
</evidence>
<gene>
    <name evidence="1" type="ORF">STRLI_007865</name>
</gene>
<dbReference type="RefSeq" id="WP_159492127.1">
    <property type="nucleotide sequence ID" value="NZ_BLIP01000003.1"/>
</dbReference>
<keyword evidence="2" id="KW-1185">Reference proteome</keyword>
<dbReference type="Proteomes" id="UP001210609">
    <property type="component" value="Chromosome"/>
</dbReference>
<organism evidence="1 2">
    <name type="scientific">Streptomyces nigrescens</name>
    <dbReference type="NCBI Taxonomy" id="1920"/>
    <lineage>
        <taxon>Bacteria</taxon>
        <taxon>Bacillati</taxon>
        <taxon>Actinomycetota</taxon>
        <taxon>Actinomycetes</taxon>
        <taxon>Kitasatosporales</taxon>
        <taxon>Streptomycetaceae</taxon>
        <taxon>Streptomyces</taxon>
    </lineage>
</organism>
<reference evidence="1 2" key="1">
    <citation type="submission" date="2022-12" db="EMBL/GenBank/DDBJ databases">
        <authorList>
            <person name="Ruckert C."/>
            <person name="Busche T."/>
            <person name="Kalinowski J."/>
            <person name="Wittmann C."/>
        </authorList>
    </citation>
    <scope>NUCLEOTIDE SEQUENCE [LARGE SCALE GENOMIC DNA]</scope>
    <source>
        <strain evidence="1 2">DSM 40555</strain>
    </source>
</reference>
<name>A0ABY7IRH3_STRNI</name>
<proteinExistence type="predicted"/>
<dbReference type="EMBL" id="CP114202">
    <property type="protein sequence ID" value="WAU01501.1"/>
    <property type="molecule type" value="Genomic_DNA"/>
</dbReference>